<sequence length="642" mass="71516">MARERVDRQRARTPSQLQYCNDLEVLTVSGVSGCTCGSGQQLTEEHERLASQSRSLVSRADAVSIREEELEQRLEGLDPEAERLQLAEEELRWSLQDVEAARVEAEQALQEVRGREQALVQVEEDLCQAADELTALEQKVVEKESALVQDESNLIEVRNAAEEEISRIQEKHDLIEQETFSLRSEFEDLGNLLDEVEREQWSLESDRSLLEEIESQVEPIRRKLMERERRLHSEEEELKALEADYEEREAQLAPEYEESAQAAATILNRQQELDRQIEESRQQQQRLLQQLQDLNDGKSADCVASEEIHDRLVHLRNAESDWALRLPAPSLGLWIRTALYTFLCCLAARLAFLVAHGLTLVVSLNEITTGQANWWLMFLPIWVGCASCTLLLMIAWCASCPYIKLCLSERQPRLNDNPSILTEVLPEIVLTIPGLLFLVLAFCSEYHVCQYLTAAQAGAESSPTGLTTLLIMVSLLSLCQGALFKDNSALWLSLGAGLLTSAICFAATRKSSAQQALVVAPFVFVVACLLLASVHRLKQYAAVLRADEKTLLQTEACLLGILGVCLVSVTYKVSVDKLKEASPEGCSSGILLCLLALPRAQLCIWEAQRGLLEDRTFSGQARISVGSSEVQIGMAEPALAAS</sequence>
<evidence type="ECO:0000256" key="1">
    <source>
        <dbReference type="SAM" id="Coils"/>
    </source>
</evidence>
<keyword evidence="2" id="KW-1133">Transmembrane helix</keyword>
<feature type="coiled-coil region" evidence="1">
    <location>
        <begin position="95"/>
        <end position="178"/>
    </location>
</feature>
<keyword evidence="1" id="KW-0175">Coiled coil</keyword>
<organism evidence="3 4">
    <name type="scientific">Effrenium voratum</name>
    <dbReference type="NCBI Taxonomy" id="2562239"/>
    <lineage>
        <taxon>Eukaryota</taxon>
        <taxon>Sar</taxon>
        <taxon>Alveolata</taxon>
        <taxon>Dinophyceae</taxon>
        <taxon>Suessiales</taxon>
        <taxon>Symbiodiniaceae</taxon>
        <taxon>Effrenium</taxon>
    </lineage>
</organism>
<feature type="transmembrane region" description="Helical" evidence="2">
    <location>
        <begin position="339"/>
        <end position="362"/>
    </location>
</feature>
<dbReference type="EMBL" id="CAUJNA010000442">
    <property type="protein sequence ID" value="CAJ1377063.1"/>
    <property type="molecule type" value="Genomic_DNA"/>
</dbReference>
<evidence type="ECO:0000313" key="4">
    <source>
        <dbReference type="Proteomes" id="UP001178507"/>
    </source>
</evidence>
<keyword evidence="2" id="KW-0472">Membrane</keyword>
<feature type="transmembrane region" description="Helical" evidence="2">
    <location>
        <begin position="515"/>
        <end position="532"/>
    </location>
</feature>
<dbReference type="Proteomes" id="UP001178507">
    <property type="component" value="Unassembled WGS sequence"/>
</dbReference>
<feature type="transmembrane region" description="Helical" evidence="2">
    <location>
        <begin position="489"/>
        <end position="508"/>
    </location>
</feature>
<feature type="coiled-coil region" evidence="1">
    <location>
        <begin position="224"/>
        <end position="297"/>
    </location>
</feature>
<feature type="transmembrane region" description="Helical" evidence="2">
    <location>
        <begin position="552"/>
        <end position="571"/>
    </location>
</feature>
<comment type="caution">
    <text evidence="3">The sequence shown here is derived from an EMBL/GenBank/DDBJ whole genome shotgun (WGS) entry which is preliminary data.</text>
</comment>
<evidence type="ECO:0000313" key="3">
    <source>
        <dbReference type="EMBL" id="CAJ1377063.1"/>
    </source>
</evidence>
<gene>
    <name evidence="3" type="ORF">EVOR1521_LOCUS5964</name>
</gene>
<feature type="transmembrane region" description="Helical" evidence="2">
    <location>
        <begin position="424"/>
        <end position="443"/>
    </location>
</feature>
<feature type="transmembrane region" description="Helical" evidence="2">
    <location>
        <begin position="374"/>
        <end position="404"/>
    </location>
</feature>
<keyword evidence="4" id="KW-1185">Reference proteome</keyword>
<name>A0AA36HX97_9DINO</name>
<dbReference type="SUPFAM" id="SSF57997">
    <property type="entry name" value="Tropomyosin"/>
    <property type="match status" value="1"/>
</dbReference>
<evidence type="ECO:0000256" key="2">
    <source>
        <dbReference type="SAM" id="Phobius"/>
    </source>
</evidence>
<keyword evidence="2" id="KW-0812">Transmembrane</keyword>
<feature type="transmembrane region" description="Helical" evidence="2">
    <location>
        <begin position="464"/>
        <end position="483"/>
    </location>
</feature>
<protein>
    <submittedName>
        <fullName evidence="3">Uncharacterized protein</fullName>
    </submittedName>
</protein>
<proteinExistence type="predicted"/>
<dbReference type="AlphaFoldDB" id="A0AA36HX97"/>
<accession>A0AA36HX97</accession>
<reference evidence="3" key="1">
    <citation type="submission" date="2023-08" db="EMBL/GenBank/DDBJ databases">
        <authorList>
            <person name="Chen Y."/>
            <person name="Shah S."/>
            <person name="Dougan E. K."/>
            <person name="Thang M."/>
            <person name="Chan C."/>
        </authorList>
    </citation>
    <scope>NUCLEOTIDE SEQUENCE</scope>
</reference>